<feature type="region of interest" description="Disordered" evidence="1">
    <location>
        <begin position="1"/>
        <end position="59"/>
    </location>
</feature>
<name>A0A650CPS4_9CREN</name>
<dbReference type="EMBL" id="CP045483">
    <property type="protein sequence ID" value="QGR19841.1"/>
    <property type="molecule type" value="Genomic_DNA"/>
</dbReference>
<evidence type="ECO:0000313" key="2">
    <source>
        <dbReference type="EMBL" id="QGR19841.1"/>
    </source>
</evidence>
<dbReference type="AlphaFoldDB" id="A0A650CPS4"/>
<organism evidence="2 3">
    <name type="scientific">Stygiolobus azoricus</name>
    <dbReference type="NCBI Taxonomy" id="41675"/>
    <lineage>
        <taxon>Archaea</taxon>
        <taxon>Thermoproteota</taxon>
        <taxon>Thermoprotei</taxon>
        <taxon>Sulfolobales</taxon>
        <taxon>Sulfolobaceae</taxon>
        <taxon>Stygiolobus</taxon>
    </lineage>
</organism>
<keyword evidence="3" id="KW-1185">Reference proteome</keyword>
<evidence type="ECO:0000313" key="3">
    <source>
        <dbReference type="Proteomes" id="UP000423396"/>
    </source>
</evidence>
<dbReference type="Proteomes" id="UP000423396">
    <property type="component" value="Chromosome"/>
</dbReference>
<gene>
    <name evidence="2" type="ORF">D1868_07530</name>
</gene>
<sequence>MHVREKRKMMRKLRERKENRQLRGDGSNALSPAGINLDVSPVPLGSTATHDPTGLEPCG</sequence>
<evidence type="ECO:0000256" key="1">
    <source>
        <dbReference type="SAM" id="MobiDB-lite"/>
    </source>
</evidence>
<accession>A0A650CPS4</accession>
<protein>
    <submittedName>
        <fullName evidence="2">Uncharacterized protein</fullName>
    </submittedName>
</protein>
<feature type="compositionally biased region" description="Basic residues" evidence="1">
    <location>
        <begin position="1"/>
        <end position="14"/>
    </location>
</feature>
<proteinExistence type="predicted"/>
<dbReference type="KEGG" id="sazo:D1868_07530"/>
<reference evidence="2 3" key="1">
    <citation type="submission" date="2019-10" db="EMBL/GenBank/DDBJ databases">
        <title>Genome Sequences from Six Type Strain Members of the Archaeal Family Sulfolobaceae: Acidianus ambivalens, Acidianus infernus, Metallosphaera prunae, Stygiolobus azoricus, Sulfolobus metallicus, and Sulfurisphaera ohwakuensis.</title>
        <authorList>
            <person name="Counts J.A."/>
            <person name="Kelly R.M."/>
        </authorList>
    </citation>
    <scope>NUCLEOTIDE SEQUENCE [LARGE SCALE GENOMIC DNA]</scope>
    <source>
        <strain evidence="2 3">FC6</strain>
    </source>
</reference>